<evidence type="ECO:0000256" key="5">
    <source>
        <dbReference type="SAM" id="Phobius"/>
    </source>
</evidence>
<dbReference type="HOGENOM" id="CLU_059329_1_0_11"/>
<reference evidence="6 7" key="2">
    <citation type="journal article" date="2010" name="Stand. Genomic Sci.">
        <title>Complete genome sequence of Gordonia bronchialis type strain (3410).</title>
        <authorList>
            <person name="Ivanova N."/>
            <person name="Sikorski J."/>
            <person name="Jando M."/>
            <person name="Lapidus A."/>
            <person name="Nolan M."/>
            <person name="Lucas S."/>
            <person name="Del Rio T.G."/>
            <person name="Tice H."/>
            <person name="Copeland A."/>
            <person name="Cheng J.F."/>
            <person name="Chen F."/>
            <person name="Bruce D."/>
            <person name="Goodwin L."/>
            <person name="Pitluck S."/>
            <person name="Mavromatis K."/>
            <person name="Ovchinnikova G."/>
            <person name="Pati A."/>
            <person name="Chen A."/>
            <person name="Palaniappan K."/>
            <person name="Land M."/>
            <person name="Hauser L."/>
            <person name="Chang Y.J."/>
            <person name="Jeffries C.D."/>
            <person name="Chain P."/>
            <person name="Saunders E."/>
            <person name="Han C."/>
            <person name="Detter J.C."/>
            <person name="Brettin T."/>
            <person name="Rohde M."/>
            <person name="Goker M."/>
            <person name="Bristow J."/>
            <person name="Eisen J.A."/>
            <person name="Markowitz V."/>
            <person name="Hugenholtz P."/>
            <person name="Klenk H.P."/>
            <person name="Kyrpides N.C."/>
        </authorList>
    </citation>
    <scope>NUCLEOTIDE SEQUENCE [LARGE SCALE GENOMIC DNA]</scope>
    <source>
        <strain evidence="7">ATCC 25592 / DSM 43247 / BCRC 13721 / JCM 3198 / KCTC 3076 / NBRC 16047 / NCTC 10667</strain>
    </source>
</reference>
<evidence type="ECO:0000256" key="4">
    <source>
        <dbReference type="ARBA" id="ARBA00023136"/>
    </source>
</evidence>
<evidence type="ECO:0000256" key="2">
    <source>
        <dbReference type="ARBA" id="ARBA00022692"/>
    </source>
</evidence>
<keyword evidence="4 5" id="KW-0472">Membrane</keyword>
<gene>
    <name evidence="6" type="ordered locus">Gbro_2313</name>
</gene>
<evidence type="ECO:0000313" key="6">
    <source>
        <dbReference type="EMBL" id="ACY21558.1"/>
    </source>
</evidence>
<dbReference type="OrthoDB" id="9774900at2"/>
<comment type="subcellular location">
    <subcellularLocation>
        <location evidence="1">Membrane</location>
        <topology evidence="1">Single-pass membrane protein</topology>
    </subcellularLocation>
</comment>
<name>D0LCN7_GORB4</name>
<protein>
    <recommendedName>
        <fullName evidence="8">Neutral zinc metallopeptidase</fullName>
    </recommendedName>
</protein>
<dbReference type="AlphaFoldDB" id="D0LCN7"/>
<dbReference type="InterPro" id="IPR007343">
    <property type="entry name" value="Uncharacterised_pept_Zn_put"/>
</dbReference>
<dbReference type="SUPFAM" id="SSF55486">
    <property type="entry name" value="Metalloproteases ('zincins'), catalytic domain"/>
    <property type="match status" value="1"/>
</dbReference>
<dbReference type="PANTHER" id="PTHR30168:SF0">
    <property type="entry name" value="INNER MEMBRANE PROTEIN"/>
    <property type="match status" value="1"/>
</dbReference>
<dbReference type="RefSeq" id="WP_012834113.1">
    <property type="nucleotide sequence ID" value="NC_013441.1"/>
</dbReference>
<dbReference type="PANTHER" id="PTHR30168">
    <property type="entry name" value="PUTATIVE MEMBRANE PROTEIN YPFJ"/>
    <property type="match status" value="1"/>
</dbReference>
<evidence type="ECO:0000256" key="3">
    <source>
        <dbReference type="ARBA" id="ARBA00022989"/>
    </source>
</evidence>
<accession>D0LCN7</accession>
<dbReference type="eggNOG" id="COG2321">
    <property type="taxonomic scope" value="Bacteria"/>
</dbReference>
<dbReference type="STRING" id="526226.Gbro_2313"/>
<evidence type="ECO:0000313" key="7">
    <source>
        <dbReference type="Proteomes" id="UP000001219"/>
    </source>
</evidence>
<sequence length="284" mass="29314">MTFQGSGSIGSGNVTGGGGGGGGGRIALGGGAGLIITIVALLFGVNPGQIMGGGTTTQNTTGSAQIQQHIDSCTYEMANQGDEICRIVATTKSLDTIWPTLYSRYTAPKTNIFSGSVNTGCGAATSATGPFYCPADQTVYIDPSFFSEVLVGQLGGSDDALSQEYVVAHEYGHHVQNLTGALQHGQGSNAGSVRIELQADCYAGVWANHADDGTGDALLKPLTAEDIERVGQTARAIGDDSIQGANSNKEGWTHGSAAQRSRWFGIGYQYGDMNKCDTFAVSNP</sequence>
<reference evidence="7" key="1">
    <citation type="submission" date="2009-10" db="EMBL/GenBank/DDBJ databases">
        <title>The complete chromosome of Gordonia bronchialis DSM 43247.</title>
        <authorList>
            <consortium name="US DOE Joint Genome Institute (JGI-PGF)"/>
            <person name="Lucas S."/>
            <person name="Copeland A."/>
            <person name="Lapidus A."/>
            <person name="Glavina del Rio T."/>
            <person name="Dalin E."/>
            <person name="Tice H."/>
            <person name="Bruce D."/>
            <person name="Goodwin L."/>
            <person name="Pitluck S."/>
            <person name="Kyrpides N."/>
            <person name="Mavromatis K."/>
            <person name="Ivanova N."/>
            <person name="Ovchinnikova G."/>
            <person name="Saunders E."/>
            <person name="Brettin T."/>
            <person name="Detter J.C."/>
            <person name="Han C."/>
            <person name="Larimer F."/>
            <person name="Land M."/>
            <person name="Hauser L."/>
            <person name="Markowitz V."/>
            <person name="Cheng J.-F."/>
            <person name="Hugenholtz P."/>
            <person name="Woyke T."/>
            <person name="Wu D."/>
            <person name="Jando M."/>
            <person name="Schneider S."/>
            <person name="Goeker M."/>
            <person name="Klenk H.-P."/>
            <person name="Eisen J.A."/>
        </authorList>
    </citation>
    <scope>NUCLEOTIDE SEQUENCE [LARGE SCALE GENOMIC DNA]</scope>
    <source>
        <strain evidence="7">ATCC 25592 / DSM 43247 / BCRC 13721 / JCM 3198 / KCTC 3076 / NBRC 16047 / NCTC 10667</strain>
    </source>
</reference>
<keyword evidence="7" id="KW-1185">Reference proteome</keyword>
<dbReference type="Pfam" id="PF04228">
    <property type="entry name" value="Zn_peptidase"/>
    <property type="match status" value="1"/>
</dbReference>
<organism evidence="6 7">
    <name type="scientific">Gordonia bronchialis (strain ATCC 25592 / DSM 43247 / BCRC 13721 / JCM 3198 / KCTC 3076 / NBRC 16047 / NCTC 10667)</name>
    <name type="common">Rhodococcus bronchialis</name>
    <dbReference type="NCBI Taxonomy" id="526226"/>
    <lineage>
        <taxon>Bacteria</taxon>
        <taxon>Bacillati</taxon>
        <taxon>Actinomycetota</taxon>
        <taxon>Actinomycetes</taxon>
        <taxon>Mycobacteriales</taxon>
        <taxon>Gordoniaceae</taxon>
        <taxon>Gordonia</taxon>
    </lineage>
</organism>
<evidence type="ECO:0008006" key="8">
    <source>
        <dbReference type="Google" id="ProtNLM"/>
    </source>
</evidence>
<keyword evidence="2 5" id="KW-0812">Transmembrane</keyword>
<evidence type="ECO:0000256" key="1">
    <source>
        <dbReference type="ARBA" id="ARBA00004167"/>
    </source>
</evidence>
<keyword evidence="3 5" id="KW-1133">Transmembrane helix</keyword>
<proteinExistence type="predicted"/>
<feature type="transmembrane region" description="Helical" evidence="5">
    <location>
        <begin position="26"/>
        <end position="45"/>
    </location>
</feature>
<dbReference type="KEGG" id="gbr:Gbro_2313"/>
<dbReference type="Proteomes" id="UP000001219">
    <property type="component" value="Chromosome"/>
</dbReference>
<dbReference type="GO" id="GO:0016020">
    <property type="term" value="C:membrane"/>
    <property type="evidence" value="ECO:0007669"/>
    <property type="project" value="UniProtKB-SubCell"/>
</dbReference>
<dbReference type="EMBL" id="CP001802">
    <property type="protein sequence ID" value="ACY21558.1"/>
    <property type="molecule type" value="Genomic_DNA"/>
</dbReference>